<accession>A0ABY6KHV2</accession>
<evidence type="ECO:0000256" key="1">
    <source>
        <dbReference type="SAM" id="MobiDB-lite"/>
    </source>
</evidence>
<proteinExistence type="predicted"/>
<name>A0ABY6KHV2_9ARAC</name>
<evidence type="ECO:0000313" key="3">
    <source>
        <dbReference type="Proteomes" id="UP001235939"/>
    </source>
</evidence>
<feature type="region of interest" description="Disordered" evidence="1">
    <location>
        <begin position="18"/>
        <end position="37"/>
    </location>
</feature>
<reference evidence="2 3" key="1">
    <citation type="submission" date="2022-01" db="EMBL/GenBank/DDBJ databases">
        <title>A chromosomal length assembly of Cordylochernes scorpioides.</title>
        <authorList>
            <person name="Zeh D."/>
            <person name="Zeh J."/>
        </authorList>
    </citation>
    <scope>NUCLEOTIDE SEQUENCE [LARGE SCALE GENOMIC DNA]</scope>
    <source>
        <strain evidence="2">IN4F17</strain>
        <tissue evidence="2">Whole Body</tissue>
    </source>
</reference>
<evidence type="ECO:0000313" key="2">
    <source>
        <dbReference type="EMBL" id="UYV68314.1"/>
    </source>
</evidence>
<dbReference type="EMBL" id="CP092867">
    <property type="protein sequence ID" value="UYV68314.1"/>
    <property type="molecule type" value="Genomic_DNA"/>
</dbReference>
<keyword evidence="3" id="KW-1185">Reference proteome</keyword>
<organism evidence="2 3">
    <name type="scientific">Cordylochernes scorpioides</name>
    <dbReference type="NCBI Taxonomy" id="51811"/>
    <lineage>
        <taxon>Eukaryota</taxon>
        <taxon>Metazoa</taxon>
        <taxon>Ecdysozoa</taxon>
        <taxon>Arthropoda</taxon>
        <taxon>Chelicerata</taxon>
        <taxon>Arachnida</taxon>
        <taxon>Pseudoscorpiones</taxon>
        <taxon>Cheliferoidea</taxon>
        <taxon>Chernetidae</taxon>
        <taxon>Cordylochernes</taxon>
    </lineage>
</organism>
<gene>
    <name evidence="2" type="ORF">LAZ67_5003831</name>
</gene>
<sequence length="164" mass="18803">MLLILYPWIRSPYRVLSAGPAEPSSPPMEAGKASKSRRLLRKRSSVVPSYLSCTLNFLASKEIQTKFEDACTSHPELQPHLLLPQVQPVLEGQRVFKGQALAQQVRNSGFFRHLSNSAVHLDFTPYVRKIMTIENHKIANRRSKRYLHYLDSINIDSSKFRELL</sequence>
<protein>
    <submittedName>
        <fullName evidence="2">Uncharacterized protein</fullName>
    </submittedName>
</protein>
<dbReference type="Proteomes" id="UP001235939">
    <property type="component" value="Chromosome 05"/>
</dbReference>